<evidence type="ECO:0000259" key="2">
    <source>
        <dbReference type="PROSITE" id="PS51806"/>
    </source>
</evidence>
<dbReference type="OMA" id="CPPWFTS"/>
<feature type="region of interest" description="Disordered" evidence="1">
    <location>
        <begin position="229"/>
        <end position="291"/>
    </location>
</feature>
<feature type="domain" description="DOG1" evidence="2">
    <location>
        <begin position="7"/>
        <end position="229"/>
    </location>
</feature>
<sequence length="291" mass="32730">MPVTSSSQSFSSFVNGWLIRHRYFVEQLTCASSFDETNQEQQQSLVTQFLSHCLQYYQEKSSAVSLAGDNVFTFFCPPWFTSYARLILWVGDFKPSLVFKLTDSTVDDLTRHQRDRLSSLRLETRRRERDVMRDFALVQQSVADPPVMLAARRVGARGMVDGEESDLEEAMEVLRRGMARAMNSADELRCSTVGKVVEILTSSQAVKVLRTIGELHLRLRELVGTGVDEAEGASASRRQTQIIEQNPSLRHPPHNRALAPETDPPWTDLLQSSSKAARRGDETEAVAGGHR</sequence>
<dbReference type="PROSITE" id="PS51806">
    <property type="entry name" value="DOG1"/>
    <property type="match status" value="1"/>
</dbReference>
<dbReference type="Pfam" id="PF14144">
    <property type="entry name" value="DOG1"/>
    <property type="match status" value="1"/>
</dbReference>
<evidence type="ECO:0000313" key="4">
    <source>
        <dbReference type="Proteomes" id="UP000032141"/>
    </source>
</evidence>
<evidence type="ECO:0000256" key="1">
    <source>
        <dbReference type="SAM" id="MobiDB-lite"/>
    </source>
</evidence>
<dbReference type="Proteomes" id="UP000032141">
    <property type="component" value="Chromosome C5"/>
</dbReference>
<dbReference type="STRING" id="109376.A0A0D3C8X3"/>
<proteinExistence type="predicted"/>
<dbReference type="PANTHER" id="PTHR46354">
    <property type="entry name" value="DOG1 DOMAIN-CONTAINING PROTEIN"/>
    <property type="match status" value="1"/>
</dbReference>
<dbReference type="GO" id="GO:0043565">
    <property type="term" value="F:sequence-specific DNA binding"/>
    <property type="evidence" value="ECO:0007669"/>
    <property type="project" value="InterPro"/>
</dbReference>
<keyword evidence="4" id="KW-1185">Reference proteome</keyword>
<dbReference type="InterPro" id="IPR051886">
    <property type="entry name" value="Seed_Dev/Stress_Resp_Reg"/>
</dbReference>
<reference evidence="3 4" key="1">
    <citation type="journal article" date="2014" name="Genome Biol.">
        <title>Transcriptome and methylome profiling reveals relics of genome dominance in the mesopolyploid Brassica oleracea.</title>
        <authorList>
            <person name="Parkin I.A."/>
            <person name="Koh C."/>
            <person name="Tang H."/>
            <person name="Robinson S.J."/>
            <person name="Kagale S."/>
            <person name="Clarke W.E."/>
            <person name="Town C.D."/>
            <person name="Nixon J."/>
            <person name="Krishnakumar V."/>
            <person name="Bidwell S.L."/>
            <person name="Denoeud F."/>
            <person name="Belcram H."/>
            <person name="Links M.G."/>
            <person name="Just J."/>
            <person name="Clarke C."/>
            <person name="Bender T."/>
            <person name="Huebert T."/>
            <person name="Mason A.S."/>
            <person name="Pires J.C."/>
            <person name="Barker G."/>
            <person name="Moore J."/>
            <person name="Walley P.G."/>
            <person name="Manoli S."/>
            <person name="Batley J."/>
            <person name="Edwards D."/>
            <person name="Nelson M.N."/>
            <person name="Wang X."/>
            <person name="Paterson A.H."/>
            <person name="King G."/>
            <person name="Bancroft I."/>
            <person name="Chalhoub B."/>
            <person name="Sharpe A.G."/>
        </authorList>
    </citation>
    <scope>NUCLEOTIDE SEQUENCE</scope>
    <source>
        <strain evidence="3 4">cv. TO1000</strain>
    </source>
</reference>
<dbReference type="GO" id="GO:0006351">
    <property type="term" value="P:DNA-templated transcription"/>
    <property type="evidence" value="ECO:0007669"/>
    <property type="project" value="InterPro"/>
</dbReference>
<evidence type="ECO:0000313" key="3">
    <source>
        <dbReference type="EnsemblPlants" id="Bo5g010410.1"/>
    </source>
</evidence>
<protein>
    <recommendedName>
        <fullName evidence="2">DOG1 domain-containing protein</fullName>
    </recommendedName>
</protein>
<organism evidence="3 4">
    <name type="scientific">Brassica oleracea var. oleracea</name>
    <dbReference type="NCBI Taxonomy" id="109376"/>
    <lineage>
        <taxon>Eukaryota</taxon>
        <taxon>Viridiplantae</taxon>
        <taxon>Streptophyta</taxon>
        <taxon>Embryophyta</taxon>
        <taxon>Tracheophyta</taxon>
        <taxon>Spermatophyta</taxon>
        <taxon>Magnoliopsida</taxon>
        <taxon>eudicotyledons</taxon>
        <taxon>Gunneridae</taxon>
        <taxon>Pentapetalae</taxon>
        <taxon>rosids</taxon>
        <taxon>malvids</taxon>
        <taxon>Brassicales</taxon>
        <taxon>Brassicaceae</taxon>
        <taxon>Brassiceae</taxon>
        <taxon>Brassica</taxon>
    </lineage>
</organism>
<dbReference type="InterPro" id="IPR025422">
    <property type="entry name" value="TGA_domain"/>
</dbReference>
<reference evidence="3" key="2">
    <citation type="submission" date="2015-03" db="UniProtKB">
        <authorList>
            <consortium name="EnsemblPlants"/>
        </authorList>
    </citation>
    <scope>IDENTIFICATION</scope>
</reference>
<accession>A0A0D3C8X3</accession>
<dbReference type="EnsemblPlants" id="Bo5g010410.1">
    <property type="protein sequence ID" value="Bo5g010410.1"/>
    <property type="gene ID" value="Bo5g010410"/>
</dbReference>
<feature type="compositionally biased region" description="Polar residues" evidence="1">
    <location>
        <begin position="236"/>
        <end position="248"/>
    </location>
</feature>
<dbReference type="HOGENOM" id="CLU_024782_2_0_1"/>
<dbReference type="AlphaFoldDB" id="A0A0D3C8X3"/>
<name>A0A0D3C8X3_BRAOL</name>
<dbReference type="PANTHER" id="PTHR46354:SF1">
    <property type="entry name" value="PROTEIN RESPONSE TO ABA AND SALT 1-RELATED"/>
    <property type="match status" value="1"/>
</dbReference>
<dbReference type="eggNOG" id="ENOG502RZPJ">
    <property type="taxonomic scope" value="Eukaryota"/>
</dbReference>
<dbReference type="Gramene" id="Bo5g010410.1">
    <property type="protein sequence ID" value="Bo5g010410.1"/>
    <property type="gene ID" value="Bo5g010410"/>
</dbReference>